<dbReference type="RefSeq" id="WP_229733242.1">
    <property type="nucleotide sequence ID" value="NZ_BMGB01000001.1"/>
</dbReference>
<evidence type="ECO:0000259" key="2">
    <source>
        <dbReference type="Pfam" id="PF07859"/>
    </source>
</evidence>
<organism evidence="3 4">
    <name type="scientific">Conyzicola nivalis</name>
    <dbReference type="NCBI Taxonomy" id="1477021"/>
    <lineage>
        <taxon>Bacteria</taxon>
        <taxon>Bacillati</taxon>
        <taxon>Actinomycetota</taxon>
        <taxon>Actinomycetes</taxon>
        <taxon>Micrococcales</taxon>
        <taxon>Microbacteriaceae</taxon>
        <taxon>Conyzicola</taxon>
    </lineage>
</organism>
<dbReference type="Proteomes" id="UP000606922">
    <property type="component" value="Unassembled WGS sequence"/>
</dbReference>
<proteinExistence type="predicted"/>
<name>A0A916WKI5_9MICO</name>
<dbReference type="GO" id="GO:0016787">
    <property type="term" value="F:hydrolase activity"/>
    <property type="evidence" value="ECO:0007669"/>
    <property type="project" value="UniProtKB-KW"/>
</dbReference>
<dbReference type="Pfam" id="PF07859">
    <property type="entry name" value="Abhydrolase_3"/>
    <property type="match status" value="1"/>
</dbReference>
<keyword evidence="1" id="KW-0378">Hydrolase</keyword>
<dbReference type="PANTHER" id="PTHR48081">
    <property type="entry name" value="AB HYDROLASE SUPERFAMILY PROTEIN C4A8.06C"/>
    <property type="match status" value="1"/>
</dbReference>
<dbReference type="SUPFAM" id="SSF53474">
    <property type="entry name" value="alpha/beta-Hydrolases"/>
    <property type="match status" value="1"/>
</dbReference>
<dbReference type="InterPro" id="IPR013094">
    <property type="entry name" value="AB_hydrolase_3"/>
</dbReference>
<sequence length="327" mass="34588">MSVPLDPYLLGRTRRIPTDPGWDPDRTNPDNARIYAEYFTDPTAYELPGAVVISDDVVPGPHDPIPVRIYRATNAHGPVAALLWMHGGGFAGGDLDMNESHVTSAEIAARSGALVVAVGYRLATDGVRYPVPLDDVEAAWQWLVANSDALGADARRLAIGGGSAGANLAAATVVRLGAADRPLPALMLLAYPALHFPLPAVDDDVHSVMAGLPPVLRAGASAIRAMFANYAGRISDLPHEVVPGHANVHGFPATRILISEYDDFRPSGELFALQLAEAGVPVETRLAEGMLHGHLNRTPALPEVSRSLDFFAAAFTQAGAGVQIRPE</sequence>
<accession>A0A916WKI5</accession>
<evidence type="ECO:0000313" key="4">
    <source>
        <dbReference type="Proteomes" id="UP000606922"/>
    </source>
</evidence>
<reference evidence="3" key="2">
    <citation type="submission" date="2020-09" db="EMBL/GenBank/DDBJ databases">
        <authorList>
            <person name="Sun Q."/>
            <person name="Zhou Y."/>
        </authorList>
    </citation>
    <scope>NUCLEOTIDE SEQUENCE</scope>
    <source>
        <strain evidence="3">CGMCC 1.12813</strain>
    </source>
</reference>
<dbReference type="PANTHER" id="PTHR48081:SF8">
    <property type="entry name" value="ALPHA_BETA HYDROLASE FOLD-3 DOMAIN-CONTAINING PROTEIN-RELATED"/>
    <property type="match status" value="1"/>
</dbReference>
<gene>
    <name evidence="3" type="ORF">GCM10010979_21490</name>
</gene>
<comment type="caution">
    <text evidence="3">The sequence shown here is derived from an EMBL/GenBank/DDBJ whole genome shotgun (WGS) entry which is preliminary data.</text>
</comment>
<evidence type="ECO:0000256" key="1">
    <source>
        <dbReference type="ARBA" id="ARBA00022801"/>
    </source>
</evidence>
<dbReference type="Gene3D" id="3.40.50.1820">
    <property type="entry name" value="alpha/beta hydrolase"/>
    <property type="match status" value="1"/>
</dbReference>
<reference evidence="3" key="1">
    <citation type="journal article" date="2014" name="Int. J. Syst. Evol. Microbiol.">
        <title>Complete genome sequence of Corynebacterium casei LMG S-19264T (=DSM 44701T), isolated from a smear-ripened cheese.</title>
        <authorList>
            <consortium name="US DOE Joint Genome Institute (JGI-PGF)"/>
            <person name="Walter F."/>
            <person name="Albersmeier A."/>
            <person name="Kalinowski J."/>
            <person name="Ruckert C."/>
        </authorList>
    </citation>
    <scope>NUCLEOTIDE SEQUENCE</scope>
    <source>
        <strain evidence="3">CGMCC 1.12813</strain>
    </source>
</reference>
<keyword evidence="4" id="KW-1185">Reference proteome</keyword>
<dbReference type="InterPro" id="IPR029058">
    <property type="entry name" value="AB_hydrolase_fold"/>
</dbReference>
<dbReference type="AlphaFoldDB" id="A0A916WKI5"/>
<dbReference type="EMBL" id="BMGB01000001">
    <property type="protein sequence ID" value="GGB06675.1"/>
    <property type="molecule type" value="Genomic_DNA"/>
</dbReference>
<protein>
    <submittedName>
        <fullName evidence="3">Esterase</fullName>
    </submittedName>
</protein>
<feature type="domain" description="Alpha/beta hydrolase fold-3" evidence="2">
    <location>
        <begin position="82"/>
        <end position="294"/>
    </location>
</feature>
<dbReference type="InterPro" id="IPR050300">
    <property type="entry name" value="GDXG_lipolytic_enzyme"/>
</dbReference>
<evidence type="ECO:0000313" key="3">
    <source>
        <dbReference type="EMBL" id="GGB06675.1"/>
    </source>
</evidence>